<feature type="compositionally biased region" description="Basic and acidic residues" evidence="12">
    <location>
        <begin position="182"/>
        <end position="202"/>
    </location>
</feature>
<feature type="compositionally biased region" description="Low complexity" evidence="12">
    <location>
        <begin position="297"/>
        <end position="311"/>
    </location>
</feature>
<dbReference type="GO" id="GO:0003688">
    <property type="term" value="F:DNA replication origin binding"/>
    <property type="evidence" value="ECO:0007669"/>
    <property type="project" value="TreeGrafter"/>
</dbReference>
<evidence type="ECO:0000313" key="15">
    <source>
        <dbReference type="Proteomes" id="UP001378592"/>
    </source>
</evidence>
<comment type="subcellular location">
    <subcellularLocation>
        <location evidence="1 11">Nucleus</location>
    </subcellularLocation>
</comment>
<feature type="domain" description="AAA+ ATPase" evidence="13">
    <location>
        <begin position="611"/>
        <end position="762"/>
    </location>
</feature>
<keyword evidence="7 11" id="KW-0067">ATP-binding</keyword>
<evidence type="ECO:0000256" key="6">
    <source>
        <dbReference type="ARBA" id="ARBA00022741"/>
    </source>
</evidence>
<keyword evidence="6 11" id="KW-0547">Nucleotide-binding</keyword>
<evidence type="ECO:0000259" key="13">
    <source>
        <dbReference type="SMART" id="SM00382"/>
    </source>
</evidence>
<comment type="caution">
    <text evidence="14">The sequence shown here is derived from an EMBL/GenBank/DDBJ whole genome shotgun (WGS) entry which is preliminary data.</text>
</comment>
<dbReference type="Proteomes" id="UP001378592">
    <property type="component" value="Unassembled WGS sequence"/>
</dbReference>
<dbReference type="FunFam" id="3.40.50.300:FF:000199">
    <property type="entry name" value="Origin recognition complex subunit 1"/>
    <property type="match status" value="1"/>
</dbReference>
<evidence type="ECO:0000256" key="3">
    <source>
        <dbReference type="ARBA" id="ARBA00019081"/>
    </source>
</evidence>
<name>A0AAN9VXK9_9ORTH</name>
<feature type="compositionally biased region" description="Polar residues" evidence="12">
    <location>
        <begin position="54"/>
        <end position="75"/>
    </location>
</feature>
<evidence type="ECO:0000256" key="10">
    <source>
        <dbReference type="ARBA" id="ARBA00023242"/>
    </source>
</evidence>
<feature type="compositionally biased region" description="Basic and acidic residues" evidence="12">
    <location>
        <begin position="255"/>
        <end position="266"/>
    </location>
</feature>
<dbReference type="InterPro" id="IPR050311">
    <property type="entry name" value="ORC1/CDC6"/>
</dbReference>
<evidence type="ECO:0000256" key="12">
    <source>
        <dbReference type="SAM" id="MobiDB-lite"/>
    </source>
</evidence>
<dbReference type="AlphaFoldDB" id="A0AAN9VXK9"/>
<feature type="compositionally biased region" description="Polar residues" evidence="12">
    <location>
        <begin position="123"/>
        <end position="133"/>
    </location>
</feature>
<dbReference type="GO" id="GO:0033314">
    <property type="term" value="P:mitotic DNA replication checkpoint signaling"/>
    <property type="evidence" value="ECO:0007669"/>
    <property type="project" value="TreeGrafter"/>
</dbReference>
<comment type="function">
    <text evidence="11">Component of the origin recognition complex (ORC) that binds origins of replication. DNA-binding is ATP-dependent, however specific DNA sequences that define origins of replication have not been identified so far. ORC is required to assemble the pre-replication complex necessary to initiate DNA replication.</text>
</comment>
<protein>
    <recommendedName>
        <fullName evidence="3 11">Origin recognition complex subunit 1</fullName>
    </recommendedName>
</protein>
<dbReference type="GO" id="GO:0006270">
    <property type="term" value="P:DNA replication initiation"/>
    <property type="evidence" value="ECO:0007669"/>
    <property type="project" value="TreeGrafter"/>
</dbReference>
<sequence>MLCSDEEIPFVEPVTKYKLKFSRDCGQERLIVQRIKMDSKYVSSPKATKKRILSENSEINNSPRTLKETMNSPVGQNEHVGLSPSKRLSMRKSVEKLNDAGITEMLCDSGSSVDSEGDDETNENFPQKALNTRISRKSSEARENWVKALRNSDLSSVRKSGNHKTSKTTRGSLINENDVDEDNKKGKEAPKKNISKIDDKEVLNVSAEGARRPRRKCKTKFDAAEWDVGSSKRKNNKRVNQIAMESESLQSSDEESLRSSEMENKSSKRRMSSRFKSKNVGSPNLKNNRKVNRKFVDPQPSSDDQSSDSQPVNRRTQACRYKNKIPRQNTRVNKNAVEINGHHSTSDDQSEDCQPLQQRISVSQRKRKSKGNGIECDVKETFQKSRQKWLRKTSAKAIETSTDSSSSDYEIFVTKQSVSCNGKKQNRDTAEQKSKGTPSKRAMGKSSVEEDEETNSDSDSPLVSYVDNEKVAMMENTMKGSPVKCVNKTRVEGNRISRRNTTIPMSPDVTCAKKHQNEFTPKHKLISSGIDVNEEKKLTPTTPSSRRTGFKRLLCTPSMPACKRDLGTPRTPLQQAMTKLHVAAVPQSLPCREAEFANVHRFLEGKILDGAGGCIYISGVPGTGKTATVREVVRSLKQDVQKGDLPDFQFIEINGMRLSHPRQAYVQLWKSLVGETVTAEQAQRLLESRFTKSSKKQMSIVLLVDEVDVLWTRRQDVVYNLLDWPTKAKAHLVVITIANTMDLPERLLMGRVTSRLGLTRLTFQPYTHKQLEEIVKARLEGINVFDPDAVQFVSRKVASVSGDARRALDICRRATEIAEQDSPDALVTIKHVDEAMLTMTSSHSVQAIVHACSTMERLFLQAVDGELTRTGLEETTFSRAYTTMETLCSLEGLQLPSASLIMKACMNLSNMRLLLCQHSNMDIFTRIFLNVSSDDLHYALKCVRKEL</sequence>
<feature type="region of interest" description="Disordered" evidence="12">
    <location>
        <begin position="43"/>
        <end position="90"/>
    </location>
</feature>
<feature type="compositionally biased region" description="Basic residues" evidence="12">
    <location>
        <begin position="267"/>
        <end position="277"/>
    </location>
</feature>
<feature type="compositionally biased region" description="Basic and acidic residues" evidence="12">
    <location>
        <begin position="425"/>
        <end position="434"/>
    </location>
</feature>
<evidence type="ECO:0000256" key="4">
    <source>
        <dbReference type="ARBA" id="ARBA00022705"/>
    </source>
</evidence>
<keyword evidence="9 11" id="KW-0238">DNA-binding</keyword>
<dbReference type="GO" id="GO:0005664">
    <property type="term" value="C:nuclear origin of replication recognition complex"/>
    <property type="evidence" value="ECO:0007669"/>
    <property type="project" value="TreeGrafter"/>
</dbReference>
<dbReference type="PANTHER" id="PTHR10763">
    <property type="entry name" value="CELL DIVISION CONTROL PROTEIN 6-RELATED"/>
    <property type="match status" value="1"/>
</dbReference>
<dbReference type="Pfam" id="PF17872">
    <property type="entry name" value="AAA_lid_10"/>
    <property type="match status" value="1"/>
</dbReference>
<evidence type="ECO:0000256" key="2">
    <source>
        <dbReference type="ARBA" id="ARBA00008398"/>
    </source>
</evidence>
<evidence type="ECO:0000256" key="9">
    <source>
        <dbReference type="ARBA" id="ARBA00023125"/>
    </source>
</evidence>
<dbReference type="Pfam" id="PF09079">
    <property type="entry name" value="WHD_Cdc6"/>
    <property type="match status" value="1"/>
</dbReference>
<dbReference type="SMART" id="SM00382">
    <property type="entry name" value="AAA"/>
    <property type="match status" value="1"/>
</dbReference>
<keyword evidence="4 11" id="KW-0235">DNA replication</keyword>
<proteinExistence type="inferred from homology"/>
<gene>
    <name evidence="14" type="ORF">R5R35_012086</name>
</gene>
<keyword evidence="15" id="KW-1185">Reference proteome</keyword>
<comment type="similarity">
    <text evidence="2 11">Belongs to the ORC1 family.</text>
</comment>
<dbReference type="Gene3D" id="1.10.8.60">
    <property type="match status" value="1"/>
</dbReference>
<comment type="subunit">
    <text evidence="11">ORC is composed of six subunits.</text>
</comment>
<keyword evidence="5" id="KW-0479">Metal-binding</keyword>
<dbReference type="GO" id="GO:0005524">
    <property type="term" value="F:ATP binding"/>
    <property type="evidence" value="ECO:0007669"/>
    <property type="project" value="UniProtKB-KW"/>
</dbReference>
<dbReference type="GO" id="GO:0016887">
    <property type="term" value="F:ATP hydrolysis activity"/>
    <property type="evidence" value="ECO:0007669"/>
    <property type="project" value="InterPro"/>
</dbReference>
<evidence type="ECO:0000256" key="1">
    <source>
        <dbReference type="ARBA" id="ARBA00004123"/>
    </source>
</evidence>
<dbReference type="InterPro" id="IPR027417">
    <property type="entry name" value="P-loop_NTPase"/>
</dbReference>
<keyword evidence="8" id="KW-0460">Magnesium</keyword>
<dbReference type="InterPro" id="IPR015163">
    <property type="entry name" value="Cdc6_C"/>
</dbReference>
<dbReference type="FunFam" id="1.10.8.60:FF:000062">
    <property type="entry name" value="Origin recognition complex subunit 1"/>
    <property type="match status" value="1"/>
</dbReference>
<dbReference type="CDD" id="cd00009">
    <property type="entry name" value="AAA"/>
    <property type="match status" value="1"/>
</dbReference>
<accession>A0AAN9VXK9</accession>
<keyword evidence="10 11" id="KW-0539">Nucleus</keyword>
<dbReference type="EMBL" id="JAZDUA010000027">
    <property type="protein sequence ID" value="KAK7872228.1"/>
    <property type="molecule type" value="Genomic_DNA"/>
</dbReference>
<dbReference type="InterPro" id="IPR003593">
    <property type="entry name" value="AAA+_ATPase"/>
</dbReference>
<dbReference type="InterPro" id="IPR041083">
    <property type="entry name" value="AAA_lid_10"/>
</dbReference>
<evidence type="ECO:0000256" key="7">
    <source>
        <dbReference type="ARBA" id="ARBA00022840"/>
    </source>
</evidence>
<dbReference type="Gene3D" id="3.40.50.300">
    <property type="entry name" value="P-loop containing nucleotide triphosphate hydrolases"/>
    <property type="match status" value="1"/>
</dbReference>
<evidence type="ECO:0000256" key="8">
    <source>
        <dbReference type="ARBA" id="ARBA00022842"/>
    </source>
</evidence>
<dbReference type="GO" id="GO:0046872">
    <property type="term" value="F:metal ion binding"/>
    <property type="evidence" value="ECO:0007669"/>
    <property type="project" value="UniProtKB-KW"/>
</dbReference>
<dbReference type="InterPro" id="IPR003959">
    <property type="entry name" value="ATPase_AAA_core"/>
</dbReference>
<feature type="region of interest" description="Disordered" evidence="12">
    <location>
        <begin position="419"/>
        <end position="462"/>
    </location>
</feature>
<dbReference type="Pfam" id="PF00004">
    <property type="entry name" value="AAA"/>
    <property type="match status" value="1"/>
</dbReference>
<dbReference type="PANTHER" id="PTHR10763:SF23">
    <property type="entry name" value="ORIGIN RECOGNITION COMPLEX SUBUNIT 1"/>
    <property type="match status" value="1"/>
</dbReference>
<organism evidence="14 15">
    <name type="scientific">Gryllus longicercus</name>
    <dbReference type="NCBI Taxonomy" id="2509291"/>
    <lineage>
        <taxon>Eukaryota</taxon>
        <taxon>Metazoa</taxon>
        <taxon>Ecdysozoa</taxon>
        <taxon>Arthropoda</taxon>
        <taxon>Hexapoda</taxon>
        <taxon>Insecta</taxon>
        <taxon>Pterygota</taxon>
        <taxon>Neoptera</taxon>
        <taxon>Polyneoptera</taxon>
        <taxon>Orthoptera</taxon>
        <taxon>Ensifera</taxon>
        <taxon>Gryllidea</taxon>
        <taxon>Grylloidea</taxon>
        <taxon>Gryllidae</taxon>
        <taxon>Gryllinae</taxon>
        <taxon>Gryllus</taxon>
    </lineage>
</organism>
<evidence type="ECO:0000256" key="5">
    <source>
        <dbReference type="ARBA" id="ARBA00022723"/>
    </source>
</evidence>
<dbReference type="SUPFAM" id="SSF52540">
    <property type="entry name" value="P-loop containing nucleoside triphosphate hydrolases"/>
    <property type="match status" value="1"/>
</dbReference>
<evidence type="ECO:0000256" key="11">
    <source>
        <dbReference type="RuleBase" id="RU365058"/>
    </source>
</evidence>
<reference evidence="14 15" key="1">
    <citation type="submission" date="2024-03" db="EMBL/GenBank/DDBJ databases">
        <title>The genome assembly and annotation of the cricket Gryllus longicercus Weissman &amp; Gray.</title>
        <authorList>
            <person name="Szrajer S."/>
            <person name="Gray D."/>
            <person name="Ylla G."/>
        </authorList>
    </citation>
    <scope>NUCLEOTIDE SEQUENCE [LARGE SCALE GENOMIC DNA]</scope>
    <source>
        <strain evidence="14">DAG 2021-001</strain>
        <tissue evidence="14">Whole body minus gut</tissue>
    </source>
</reference>
<evidence type="ECO:0000313" key="14">
    <source>
        <dbReference type="EMBL" id="KAK7872228.1"/>
    </source>
</evidence>
<feature type="region of interest" description="Disordered" evidence="12">
    <location>
        <begin position="107"/>
        <end position="372"/>
    </location>
</feature>